<feature type="domain" description="Coenzyme Q-binding protein COQ10 START" evidence="1">
    <location>
        <begin position="15"/>
        <end position="114"/>
    </location>
</feature>
<dbReference type="InterPro" id="IPR005031">
    <property type="entry name" value="COQ10_START"/>
</dbReference>
<gene>
    <name evidence="2" type="ORF">JX360_13215</name>
</gene>
<evidence type="ECO:0000313" key="2">
    <source>
        <dbReference type="EMBL" id="MCJ2543848.1"/>
    </source>
</evidence>
<dbReference type="EMBL" id="JAFIRA010000038">
    <property type="protein sequence ID" value="MCJ2543848.1"/>
    <property type="molecule type" value="Genomic_DNA"/>
</dbReference>
<dbReference type="RefSeq" id="WP_244351804.1">
    <property type="nucleotide sequence ID" value="NZ_JAFIRA010000038.1"/>
</dbReference>
<dbReference type="Proteomes" id="UP000830835">
    <property type="component" value="Unassembled WGS sequence"/>
</dbReference>
<dbReference type="CDD" id="cd07817">
    <property type="entry name" value="SRPBCC_8"/>
    <property type="match status" value="1"/>
</dbReference>
<comment type="caution">
    <text evidence="2">The sequence shown here is derived from an EMBL/GenBank/DDBJ whole genome shotgun (WGS) entry which is preliminary data.</text>
</comment>
<name>A0ABT0CDH8_THEVL</name>
<dbReference type="SUPFAM" id="SSF55961">
    <property type="entry name" value="Bet v1-like"/>
    <property type="match status" value="1"/>
</dbReference>
<sequence length="155" mass="17757">MSESDWLEHTCQVEVPVPIEQVWDLWANLSLMPRWMKWIRSVELLDQELSRWTLDTRGLTFSWISRTHTVVKHQHIGWNSVEGLPNRGALRFYDRKGSTIVKLSVAYKIPGIIGKILDGLFVGKVVESTIQADLERFKAYALEHPEPTAENASAS</sequence>
<dbReference type="PANTHER" id="PTHR33824">
    <property type="entry name" value="POLYKETIDE CYCLASE/DEHYDRASE AND LIPID TRANSPORT SUPERFAMILY PROTEIN"/>
    <property type="match status" value="1"/>
</dbReference>
<evidence type="ECO:0000313" key="3">
    <source>
        <dbReference type="Proteomes" id="UP000830835"/>
    </source>
</evidence>
<protein>
    <submittedName>
        <fullName evidence="2">SRPBCC family protein</fullName>
    </submittedName>
</protein>
<dbReference type="Pfam" id="PF03364">
    <property type="entry name" value="Polyketide_cyc"/>
    <property type="match status" value="1"/>
</dbReference>
<proteinExistence type="predicted"/>
<keyword evidence="3" id="KW-1185">Reference proteome</keyword>
<organism evidence="2 3">
    <name type="scientific">Thermostichus vulcanus str. 'Rupite'</name>
    <dbReference type="NCBI Taxonomy" id="2813851"/>
    <lineage>
        <taxon>Bacteria</taxon>
        <taxon>Bacillati</taxon>
        <taxon>Cyanobacteriota</taxon>
        <taxon>Cyanophyceae</taxon>
        <taxon>Thermostichales</taxon>
        <taxon>Thermostichaceae</taxon>
        <taxon>Thermostichus</taxon>
    </lineage>
</organism>
<dbReference type="PANTHER" id="PTHR33824:SF7">
    <property type="entry name" value="POLYKETIDE CYCLASE_DEHYDRASE AND LIPID TRANSPORT SUPERFAMILY PROTEIN"/>
    <property type="match status" value="1"/>
</dbReference>
<evidence type="ECO:0000259" key="1">
    <source>
        <dbReference type="Pfam" id="PF03364"/>
    </source>
</evidence>
<accession>A0ABT0CDH8</accession>
<dbReference type="InterPro" id="IPR047137">
    <property type="entry name" value="ORF3"/>
</dbReference>
<dbReference type="InterPro" id="IPR023393">
    <property type="entry name" value="START-like_dom_sf"/>
</dbReference>
<dbReference type="Gene3D" id="3.30.530.20">
    <property type="match status" value="1"/>
</dbReference>
<reference evidence="2" key="1">
    <citation type="submission" date="2021-02" db="EMBL/GenBank/DDBJ databases">
        <title>The CRISPR/cas machinery reduction and long-range gene transfer in the hot spring cyanobacterium Synechococcus.</title>
        <authorList>
            <person name="Dvorak P."/>
            <person name="Jahodarova E."/>
            <person name="Hasler P."/>
            <person name="Poulickova A."/>
        </authorList>
    </citation>
    <scope>NUCLEOTIDE SEQUENCE</scope>
    <source>
        <strain evidence="2">Rupite</strain>
    </source>
</reference>